<dbReference type="STRING" id="35525.A0A164ZDS8"/>
<evidence type="ECO:0000256" key="3">
    <source>
        <dbReference type="ARBA" id="ARBA00022737"/>
    </source>
</evidence>
<evidence type="ECO:0000313" key="6">
    <source>
        <dbReference type="EMBL" id="KZS16240.1"/>
    </source>
</evidence>
<dbReference type="GO" id="GO:0035720">
    <property type="term" value="P:intraciliary anterograde transport"/>
    <property type="evidence" value="ECO:0007669"/>
    <property type="project" value="TreeGrafter"/>
</dbReference>
<comment type="similarity">
    <text evidence="2">Belongs to the IFT56 family.</text>
</comment>
<dbReference type="GO" id="GO:0097546">
    <property type="term" value="C:ciliary base"/>
    <property type="evidence" value="ECO:0007669"/>
    <property type="project" value="TreeGrafter"/>
</dbReference>
<name>A0A164ZDS8_9CRUS</name>
<dbReference type="OrthoDB" id="95390at2759"/>
<evidence type="ECO:0000256" key="2">
    <source>
        <dbReference type="ARBA" id="ARBA00007834"/>
    </source>
</evidence>
<organism evidence="6 7">
    <name type="scientific">Daphnia magna</name>
    <dbReference type="NCBI Taxonomy" id="35525"/>
    <lineage>
        <taxon>Eukaryota</taxon>
        <taxon>Metazoa</taxon>
        <taxon>Ecdysozoa</taxon>
        <taxon>Arthropoda</taxon>
        <taxon>Crustacea</taxon>
        <taxon>Branchiopoda</taxon>
        <taxon>Diplostraca</taxon>
        <taxon>Cladocera</taxon>
        <taxon>Anomopoda</taxon>
        <taxon>Daphniidae</taxon>
        <taxon>Daphnia</taxon>
    </lineage>
</organism>
<evidence type="ECO:0000313" key="7">
    <source>
        <dbReference type="Proteomes" id="UP000076858"/>
    </source>
</evidence>
<reference evidence="6 7" key="1">
    <citation type="submission" date="2016-03" db="EMBL/GenBank/DDBJ databases">
        <title>EvidentialGene: Evidence-directed Construction of Genes on Genomes.</title>
        <authorList>
            <person name="Gilbert D.G."/>
            <person name="Choi J.-H."/>
            <person name="Mockaitis K."/>
            <person name="Colbourne J."/>
            <person name="Pfrender M."/>
        </authorList>
    </citation>
    <scope>NUCLEOTIDE SEQUENCE [LARGE SCALE GENOMIC DNA]</scope>
    <source>
        <strain evidence="6 7">Xinb3</strain>
        <tissue evidence="6">Complete organism</tissue>
    </source>
</reference>
<comment type="subcellular location">
    <subcellularLocation>
        <location evidence="1">Cell projection</location>
        <location evidence="1">Cilium</location>
    </subcellularLocation>
</comment>
<dbReference type="GO" id="GO:0036064">
    <property type="term" value="C:ciliary basal body"/>
    <property type="evidence" value="ECO:0007669"/>
    <property type="project" value="TreeGrafter"/>
</dbReference>
<dbReference type="PANTHER" id="PTHR14781:SF0">
    <property type="entry name" value="INTRAFLAGELLAR TRANSPORT PROTEIN 56"/>
    <property type="match status" value="1"/>
</dbReference>
<keyword evidence="3" id="KW-0677">Repeat</keyword>
<comment type="caution">
    <text evidence="6">The sequence shown here is derived from an EMBL/GenBank/DDBJ whole genome shotgun (WGS) entry which is preliminary data.</text>
</comment>
<evidence type="ECO:0000256" key="1">
    <source>
        <dbReference type="ARBA" id="ARBA00004138"/>
    </source>
</evidence>
<dbReference type="InterPro" id="IPR011990">
    <property type="entry name" value="TPR-like_helical_dom_sf"/>
</dbReference>
<protein>
    <submittedName>
        <fullName evidence="6">Putative Tetratricopeptide repeat protein</fullName>
    </submittedName>
</protein>
<dbReference type="Gene3D" id="1.25.40.10">
    <property type="entry name" value="Tetratricopeptide repeat domain"/>
    <property type="match status" value="2"/>
</dbReference>
<dbReference type="EMBL" id="LRGB01000725">
    <property type="protein sequence ID" value="KZS16240.1"/>
    <property type="molecule type" value="Genomic_DNA"/>
</dbReference>
<dbReference type="InterPro" id="IPR030511">
    <property type="entry name" value="TTC26"/>
</dbReference>
<accession>A0A164ZDS8</accession>
<sequence length="564" mass="64774">MLLSRTKPATSNKNHSLVNLSEITKAQRMAVSPQEVPSVTKFVENRDFQGAITLLEYQKQNENASSETDLWLVYCEFHRGNYKQALLQYETMNNSLYAACCYFYLGMYQESRELVLKSPKCPLQVRLSFHLAHKTGDEVSVLEFHRQLRDVAEDQLSLAAVHFLRAHYQEAIDIYKRLVLQNKDLMALHVFKERYNLPCLDIALCYYKLDFYDVSQEVLSVYLQKNPDSLIAINLKACNIYRLYNGRSAESEIRPLLEAQVNCPFGKDLLNHNLVIFRNGDGALQVLPPLVDVIPEAKLNLIIYYLRQDETKEAFDLMQDVNPSLPAEYILKGIVYALIGQETNNKEYLDTAIQYLHLVGGSASECDTIPGRQCVASAFFLQRQYEDVLLYFNSIKSYLSNDDTFKFNLAQVQTILGHYKEAEEELVTIQSAKYRSEYNYIECLTRCLVMNRKAVQAWEIYSRMETSAESLGILHLLANDCYRTGQFYIAAKAFDVLDKYDPNPEHAAAKRGACVGLLQMVLAGREHREALSEAVNLMRGSPDPQMDHILRVIMNWAKENRIKM</sequence>
<keyword evidence="4" id="KW-0802">TPR repeat</keyword>
<gene>
    <name evidence="6" type="ORF">APZ42_017886</name>
</gene>
<dbReference type="GO" id="GO:0035735">
    <property type="term" value="P:intraciliary transport involved in cilium assembly"/>
    <property type="evidence" value="ECO:0007669"/>
    <property type="project" value="TreeGrafter"/>
</dbReference>
<keyword evidence="7" id="KW-1185">Reference proteome</keyword>
<dbReference type="AlphaFoldDB" id="A0A164ZDS8"/>
<dbReference type="PANTHER" id="PTHR14781">
    <property type="entry name" value="INTRAFLAGELLAR TRANSPORT PROTEIN 56"/>
    <property type="match status" value="1"/>
</dbReference>
<dbReference type="GO" id="GO:0030992">
    <property type="term" value="C:intraciliary transport particle B"/>
    <property type="evidence" value="ECO:0007669"/>
    <property type="project" value="TreeGrafter"/>
</dbReference>
<evidence type="ECO:0000256" key="5">
    <source>
        <dbReference type="ARBA" id="ARBA00023273"/>
    </source>
</evidence>
<evidence type="ECO:0000256" key="4">
    <source>
        <dbReference type="ARBA" id="ARBA00022803"/>
    </source>
</evidence>
<dbReference type="GO" id="GO:0120170">
    <property type="term" value="F:intraciliary transport particle B binding"/>
    <property type="evidence" value="ECO:0007669"/>
    <property type="project" value="TreeGrafter"/>
</dbReference>
<keyword evidence="5" id="KW-0966">Cell projection</keyword>
<dbReference type="Proteomes" id="UP000076858">
    <property type="component" value="Unassembled WGS sequence"/>
</dbReference>
<proteinExistence type="inferred from homology"/>
<dbReference type="SUPFAM" id="SSF48452">
    <property type="entry name" value="TPR-like"/>
    <property type="match status" value="2"/>
</dbReference>